<dbReference type="Proteomes" id="UP000469292">
    <property type="component" value="Unassembled WGS sequence"/>
</dbReference>
<organism evidence="3 4">
    <name type="scientific">Bifidobacterium choloepi</name>
    <dbReference type="NCBI Taxonomy" id="2614131"/>
    <lineage>
        <taxon>Bacteria</taxon>
        <taxon>Bacillati</taxon>
        <taxon>Actinomycetota</taxon>
        <taxon>Actinomycetes</taxon>
        <taxon>Bifidobacteriales</taxon>
        <taxon>Bifidobacteriaceae</taxon>
        <taxon>Bifidobacterium</taxon>
    </lineage>
</organism>
<dbReference type="Gene3D" id="3.40.50.1110">
    <property type="entry name" value="SGNH hydrolase"/>
    <property type="match status" value="2"/>
</dbReference>
<reference evidence="3 4" key="1">
    <citation type="submission" date="2019-09" db="EMBL/GenBank/DDBJ databases">
        <title>Phylogenetic characterization of a novel taxon of the genus Bifidobacterium: Bifidobacterium choloepi sp. nov.</title>
        <authorList>
            <person name="Modesto M."/>
            <person name="Satti M."/>
        </authorList>
    </citation>
    <scope>NUCLEOTIDE SEQUENCE [LARGE SCALE GENOMIC DNA]</scope>
    <source>
        <strain evidence="3 4">BRDM6</strain>
    </source>
</reference>
<dbReference type="GO" id="GO:0005975">
    <property type="term" value="P:carbohydrate metabolic process"/>
    <property type="evidence" value="ECO:0007669"/>
    <property type="project" value="TreeGrafter"/>
</dbReference>
<dbReference type="SUPFAM" id="SSF49785">
    <property type="entry name" value="Galactose-binding domain-like"/>
    <property type="match status" value="1"/>
</dbReference>
<dbReference type="PANTHER" id="PTHR22901">
    <property type="entry name" value="SIALATE O-ACETYLESTERASE"/>
    <property type="match status" value="1"/>
</dbReference>
<accession>A0A6I5NAQ2</accession>
<dbReference type="RefSeq" id="WP_163227086.1">
    <property type="nucleotide sequence ID" value="NZ_VYSG01000001.1"/>
</dbReference>
<gene>
    <name evidence="3" type="ORF">F6S87_02600</name>
</gene>
<dbReference type="GO" id="GO:0001681">
    <property type="term" value="F:sialate O-acetylesterase activity"/>
    <property type="evidence" value="ECO:0007669"/>
    <property type="project" value="InterPro"/>
</dbReference>
<dbReference type="PANTHER" id="PTHR22901:SF0">
    <property type="entry name" value="SIALATE O-ACETYLESTERASE"/>
    <property type="match status" value="1"/>
</dbReference>
<dbReference type="InterPro" id="IPR036514">
    <property type="entry name" value="SGNH_hydro_sf"/>
</dbReference>
<dbReference type="EMBL" id="VYSG01000001">
    <property type="protein sequence ID" value="NEG69530.1"/>
    <property type="molecule type" value="Genomic_DNA"/>
</dbReference>
<evidence type="ECO:0000259" key="2">
    <source>
        <dbReference type="Pfam" id="PF03629"/>
    </source>
</evidence>
<protein>
    <submittedName>
        <fullName evidence="3">Sialate O-acetylesterase</fullName>
    </submittedName>
</protein>
<dbReference type="Gene3D" id="2.60.120.260">
    <property type="entry name" value="Galactose-binding domain-like"/>
    <property type="match status" value="1"/>
</dbReference>
<sequence length="649" mass="70505">MRLSSLFADGCVLQQGVPVPVWGTGHPGKRFVVTVQGGSVEDVVSEDGHWRVEIGPLDAGGPFVLDVMVDGAVVAERVVYVGEVVICAGQSNMELPVSWVAADYPSMLRCDDPLLHQCKIGVAYDFDGPRDEPVSAPWTSYEGTARGDFTAVGAYVGLALRRWLGVPVGLINMTLGGSPVESWLDRPTVAAHPEFAELLATYSSTAEANRLSAESLEAQGEWRREEERRRRPADMLAWSAVRLPGDLAAQLPELSGFHGELLLRKRFTLPADRENWPTTTGLMRLSTMTDRDETAVNGVVVGSSGDRYCLRDYVVPAGVLRGGLNEITVRLSIDGDDARVALGKRMTLAVRGDESGCCCACGGDDMVIDLEGPWECAVLASMDESCPAEDFVRWKPTGLFNAMTAPVAGYAARAVLWYQGESNTGEPTSRIYGELLADLTTLWRREWGQSRLPFVVVQLPELAIDVADDGGWPAVRDAQWKASLTLDDVATVVTLGRGDPYDLHPVNKQDVAALVFEVLRDLAYGDNHGRPMPYAYGAELATTADGEWQLIVKFAEVTFRGGRRTVNSFAGTLTSLDGCGRCELMVSYADHQSRHVSASVAGDSLHVRWHDDGAEAPVEVAYNWINNPHDNLVASQDGMIVPPFRLSIP</sequence>
<dbReference type="Pfam" id="PF03629">
    <property type="entry name" value="SASA"/>
    <property type="match status" value="1"/>
</dbReference>
<dbReference type="AlphaFoldDB" id="A0A6I5NAQ2"/>
<dbReference type="SUPFAM" id="SSF52266">
    <property type="entry name" value="SGNH hydrolase"/>
    <property type="match status" value="1"/>
</dbReference>
<comment type="caution">
    <text evidence="3">The sequence shown here is derived from an EMBL/GenBank/DDBJ whole genome shotgun (WGS) entry which is preliminary data.</text>
</comment>
<dbReference type="InterPro" id="IPR008979">
    <property type="entry name" value="Galactose-bd-like_sf"/>
</dbReference>
<dbReference type="InterPro" id="IPR039329">
    <property type="entry name" value="SIAE"/>
</dbReference>
<evidence type="ECO:0000313" key="3">
    <source>
        <dbReference type="EMBL" id="NEG69530.1"/>
    </source>
</evidence>
<keyword evidence="1" id="KW-0378">Hydrolase</keyword>
<evidence type="ECO:0000313" key="4">
    <source>
        <dbReference type="Proteomes" id="UP000469292"/>
    </source>
</evidence>
<evidence type="ECO:0000256" key="1">
    <source>
        <dbReference type="ARBA" id="ARBA00022801"/>
    </source>
</evidence>
<keyword evidence="4" id="KW-1185">Reference proteome</keyword>
<feature type="domain" description="Sialate O-acetylesterase" evidence="2">
    <location>
        <begin position="409"/>
        <end position="497"/>
    </location>
</feature>
<dbReference type="InterPro" id="IPR005181">
    <property type="entry name" value="SASA"/>
</dbReference>
<proteinExistence type="predicted"/>
<name>A0A6I5NAQ2_9BIFI</name>